<evidence type="ECO:0000259" key="13">
    <source>
        <dbReference type="PROSITE" id="PS50850"/>
    </source>
</evidence>
<evidence type="ECO:0000256" key="2">
    <source>
        <dbReference type="ARBA" id="ARBA00008240"/>
    </source>
</evidence>
<dbReference type="InterPro" id="IPR005828">
    <property type="entry name" value="MFS_sugar_transport-like"/>
</dbReference>
<evidence type="ECO:0000256" key="8">
    <source>
        <dbReference type="ARBA" id="ARBA00023136"/>
    </source>
</evidence>
<dbReference type="Pfam" id="PF00083">
    <property type="entry name" value="Sugar_tr"/>
    <property type="match status" value="1"/>
</dbReference>
<evidence type="ECO:0000256" key="4">
    <source>
        <dbReference type="ARBA" id="ARBA00022475"/>
    </source>
</evidence>
<dbReference type="SUPFAM" id="SSF103473">
    <property type="entry name" value="MFS general substrate transporter"/>
    <property type="match status" value="1"/>
</dbReference>
<evidence type="ECO:0000313" key="15">
    <source>
        <dbReference type="Proteomes" id="UP000298424"/>
    </source>
</evidence>
<name>A0A4R8ZJC8_9MICO</name>
<keyword evidence="7 12" id="KW-1133">Transmembrane helix</keyword>
<evidence type="ECO:0000256" key="1">
    <source>
        <dbReference type="ARBA" id="ARBA00004651"/>
    </source>
</evidence>
<dbReference type="FunFam" id="1.20.1250.20:FF:000001">
    <property type="entry name" value="Dicarboxylate MFS transporter"/>
    <property type="match status" value="1"/>
</dbReference>
<feature type="compositionally biased region" description="Polar residues" evidence="11">
    <location>
        <begin position="1"/>
        <end position="13"/>
    </location>
</feature>
<feature type="transmembrane region" description="Helical" evidence="12">
    <location>
        <begin position="429"/>
        <end position="449"/>
    </location>
</feature>
<dbReference type="EMBL" id="SOGT01000005">
    <property type="protein sequence ID" value="TFD27747.1"/>
    <property type="molecule type" value="Genomic_DNA"/>
</dbReference>
<dbReference type="CDD" id="cd17369">
    <property type="entry name" value="MFS_ShiA_like"/>
    <property type="match status" value="1"/>
</dbReference>
<comment type="caution">
    <text evidence="14">The sequence shown here is derived from an EMBL/GenBank/DDBJ whole genome shotgun (WGS) entry which is preliminary data.</text>
</comment>
<feature type="transmembrane region" description="Helical" evidence="12">
    <location>
        <begin position="362"/>
        <end position="383"/>
    </location>
</feature>
<comment type="function">
    <text evidence="9">May be a proton symporter involved in the uptake of osmolytes such as proline and glycine betaine.</text>
</comment>
<feature type="transmembrane region" description="Helical" evidence="12">
    <location>
        <begin position="334"/>
        <end position="350"/>
    </location>
</feature>
<keyword evidence="8 12" id="KW-0472">Membrane</keyword>
<evidence type="ECO:0000313" key="14">
    <source>
        <dbReference type="EMBL" id="TFD27747.1"/>
    </source>
</evidence>
<comment type="similarity">
    <text evidence="2">Belongs to the major facilitator superfamily. Metabolite:H+ Symporter (MHS) family (TC 2.A.1.6) family.</text>
</comment>
<keyword evidence="15" id="KW-1185">Reference proteome</keyword>
<dbReference type="AlphaFoldDB" id="A0A4R8ZJC8"/>
<dbReference type="OrthoDB" id="8953821at2"/>
<dbReference type="GO" id="GO:0005886">
    <property type="term" value="C:plasma membrane"/>
    <property type="evidence" value="ECO:0007669"/>
    <property type="project" value="UniProtKB-SubCell"/>
</dbReference>
<evidence type="ECO:0000256" key="12">
    <source>
        <dbReference type="SAM" id="Phobius"/>
    </source>
</evidence>
<feature type="transmembrane region" description="Helical" evidence="12">
    <location>
        <begin position="268"/>
        <end position="289"/>
    </location>
</feature>
<feature type="transmembrane region" description="Helical" evidence="12">
    <location>
        <begin position="403"/>
        <end position="423"/>
    </location>
</feature>
<feature type="transmembrane region" description="Helical" evidence="12">
    <location>
        <begin position="206"/>
        <end position="225"/>
    </location>
</feature>
<dbReference type="PANTHER" id="PTHR43045:SF1">
    <property type="entry name" value="SHIKIMATE TRANSPORTER"/>
    <property type="match status" value="1"/>
</dbReference>
<dbReference type="GO" id="GO:0015293">
    <property type="term" value="F:symporter activity"/>
    <property type="evidence" value="ECO:0007669"/>
    <property type="project" value="UniProtKB-KW"/>
</dbReference>
<feature type="transmembrane region" description="Helical" evidence="12">
    <location>
        <begin position="36"/>
        <end position="57"/>
    </location>
</feature>
<dbReference type="InterPro" id="IPR020846">
    <property type="entry name" value="MFS_dom"/>
</dbReference>
<feature type="transmembrane region" description="Helical" evidence="12">
    <location>
        <begin position="69"/>
        <end position="92"/>
    </location>
</feature>
<evidence type="ECO:0000256" key="3">
    <source>
        <dbReference type="ARBA" id="ARBA00022448"/>
    </source>
</evidence>
<protein>
    <recommendedName>
        <fullName evidence="10">Putative proline/betaine transporter</fullName>
    </recommendedName>
</protein>
<sequence>MSGLPSTGLNQTDSEIDPDVAVTPPKERRRVLISSFIGALIEWYDFYLYGIASAIVFSRLFFPEFDSTIGTLLAFSTLAVGFFARPIGGAIWGHFGDRIGRKKMLVLSIIAMGIGTTAMGLLPTHEQIGIMAPILLVFLRLIQGLAGGGEWGGAVLMAMEHSPNKRGFSSSFPQMGLTGGILLASGVFALMTLLPDEDLLTWGWRVPFLLSGVLVVIGMWIRLGVSESPVFVAAQKKAALAAAVAERNGETIAKQKAPIIEVFRHPRMLIITILLVIGPFAASAVYLTFATAYGLQVGFTAAQMLTATMIAAAVGFLGQPVFATWSDSIGRKKVVGWGLVLQSISGFFLFEQMNQGSLIGMYLAMTFAAIAHAMCYAPLAAWLGELFPTHLRYTGSSMGYQIAGSLGGGLTPAFCVALLLWSGGAPNSIFIAIFMCAISLLSLIGVRMAKETYKSKL</sequence>
<feature type="domain" description="Major facilitator superfamily (MFS) profile" evidence="13">
    <location>
        <begin position="31"/>
        <end position="454"/>
    </location>
</feature>
<evidence type="ECO:0000256" key="10">
    <source>
        <dbReference type="ARBA" id="ARBA00039918"/>
    </source>
</evidence>
<dbReference type="Gene3D" id="1.20.1250.20">
    <property type="entry name" value="MFS general substrate transporter like domains"/>
    <property type="match status" value="2"/>
</dbReference>
<dbReference type="PANTHER" id="PTHR43045">
    <property type="entry name" value="SHIKIMATE TRANSPORTER"/>
    <property type="match status" value="1"/>
</dbReference>
<accession>A0A4R8ZJC8</accession>
<keyword evidence="6" id="KW-0769">Symport</keyword>
<evidence type="ECO:0000256" key="6">
    <source>
        <dbReference type="ARBA" id="ARBA00022847"/>
    </source>
</evidence>
<reference evidence="14 15" key="1">
    <citation type="submission" date="2019-03" db="EMBL/GenBank/DDBJ databases">
        <title>Genomics of glacier-inhabiting Cryobacterium strains.</title>
        <authorList>
            <person name="Liu Q."/>
            <person name="Xin Y.-H."/>
        </authorList>
    </citation>
    <scope>NUCLEOTIDE SEQUENCE [LARGE SCALE GENOMIC DNA]</scope>
    <source>
        <strain evidence="14 15">TMT1-1</strain>
    </source>
</reference>
<proteinExistence type="inferred from homology"/>
<gene>
    <name evidence="14" type="ORF">E3T27_04595</name>
</gene>
<organism evidence="14 15">
    <name type="scientific">Cryobacterium lyxosi</name>
    <dbReference type="NCBI Taxonomy" id="1259228"/>
    <lineage>
        <taxon>Bacteria</taxon>
        <taxon>Bacillati</taxon>
        <taxon>Actinomycetota</taxon>
        <taxon>Actinomycetes</taxon>
        <taxon>Micrococcales</taxon>
        <taxon>Microbacteriaceae</taxon>
        <taxon>Cryobacterium</taxon>
    </lineage>
</organism>
<keyword evidence="5 12" id="KW-0812">Transmembrane</keyword>
<dbReference type="Proteomes" id="UP000298424">
    <property type="component" value="Unassembled WGS sequence"/>
</dbReference>
<keyword evidence="4" id="KW-1003">Cell membrane</keyword>
<feature type="transmembrane region" description="Helical" evidence="12">
    <location>
        <begin position="104"/>
        <end position="122"/>
    </location>
</feature>
<keyword evidence="3" id="KW-0813">Transport</keyword>
<feature type="region of interest" description="Disordered" evidence="11">
    <location>
        <begin position="1"/>
        <end position="21"/>
    </location>
</feature>
<feature type="transmembrane region" description="Helical" evidence="12">
    <location>
        <begin position="175"/>
        <end position="194"/>
    </location>
</feature>
<feature type="transmembrane region" description="Helical" evidence="12">
    <location>
        <begin position="301"/>
        <end position="322"/>
    </location>
</feature>
<evidence type="ECO:0000256" key="5">
    <source>
        <dbReference type="ARBA" id="ARBA00022692"/>
    </source>
</evidence>
<dbReference type="InterPro" id="IPR036259">
    <property type="entry name" value="MFS_trans_sf"/>
</dbReference>
<evidence type="ECO:0000256" key="11">
    <source>
        <dbReference type="SAM" id="MobiDB-lite"/>
    </source>
</evidence>
<comment type="subcellular location">
    <subcellularLocation>
        <location evidence="1">Cell membrane</location>
        <topology evidence="1">Multi-pass membrane protein</topology>
    </subcellularLocation>
</comment>
<dbReference type="PROSITE" id="PS50850">
    <property type="entry name" value="MFS"/>
    <property type="match status" value="1"/>
</dbReference>
<feature type="transmembrane region" description="Helical" evidence="12">
    <location>
        <begin position="128"/>
        <end position="154"/>
    </location>
</feature>
<evidence type="ECO:0000256" key="9">
    <source>
        <dbReference type="ARBA" id="ARBA00037295"/>
    </source>
</evidence>
<evidence type="ECO:0000256" key="7">
    <source>
        <dbReference type="ARBA" id="ARBA00022989"/>
    </source>
</evidence>